<dbReference type="RefSeq" id="XP_001418320.1">
    <property type="nucleotide sequence ID" value="XM_001418283.1"/>
</dbReference>
<dbReference type="GeneID" id="5002457"/>
<feature type="compositionally biased region" description="Basic and acidic residues" evidence="1">
    <location>
        <begin position="1"/>
        <end position="17"/>
    </location>
</feature>
<dbReference type="Gramene" id="ABO96613">
    <property type="protein sequence ID" value="ABO96613"/>
    <property type="gene ID" value="OSTLU_32366"/>
</dbReference>
<feature type="region of interest" description="Disordered" evidence="1">
    <location>
        <begin position="373"/>
        <end position="401"/>
    </location>
</feature>
<proteinExistence type="predicted"/>
<dbReference type="AlphaFoldDB" id="A4RZF4"/>
<feature type="region of interest" description="Disordered" evidence="1">
    <location>
        <begin position="1"/>
        <end position="33"/>
    </location>
</feature>
<dbReference type="OrthoDB" id="10465864at2759"/>
<accession>A4RZF4</accession>
<dbReference type="OMA" id="FIGWSEY"/>
<organism evidence="2 3">
    <name type="scientific">Ostreococcus lucimarinus (strain CCE9901)</name>
    <dbReference type="NCBI Taxonomy" id="436017"/>
    <lineage>
        <taxon>Eukaryota</taxon>
        <taxon>Viridiplantae</taxon>
        <taxon>Chlorophyta</taxon>
        <taxon>Mamiellophyceae</taxon>
        <taxon>Mamiellales</taxon>
        <taxon>Bathycoccaceae</taxon>
        <taxon>Ostreococcus</taxon>
    </lineage>
</organism>
<dbReference type="KEGG" id="olu:OSTLU_32366"/>
<name>A4RZF4_OSTLU</name>
<feature type="region of interest" description="Disordered" evidence="1">
    <location>
        <begin position="119"/>
        <end position="183"/>
    </location>
</feature>
<evidence type="ECO:0000313" key="2">
    <source>
        <dbReference type="EMBL" id="ABO96613.1"/>
    </source>
</evidence>
<keyword evidence="3" id="KW-1185">Reference proteome</keyword>
<sequence>MLRSKLDMVERENENLKRNGASASGDGGGGARGGAGEVNYGAVGGANGANARAAPTSTNAASVVAKAEVQDLKQQLATLRSKLAFKEEEITEARRLEDDARAKLRAANDERTKLAAEVRAERRARASAGQKRPSRDESQETAANKRQRTGGASGGDVLGSEARVGERTTGMSAGGSHRRAREGLSVASPPETLALALPMAPPDVAATLYQRGVSGYYSSDNVFARLMNDVPLDVSSFLAKPNESSVVSAELVNPVRAALMNLATNPDSTVALTRALVESIVETSNSITSSAHYAHVTSILRILSALAMIDGRSLSIVLGACGAQRNQTVATVTAHGSPPASLAGIPGLGGAGMGTLVAHPRAHSGRIFVPASMSSTNHASAPTPKPTKTTKSRLSGSQGGEAPEVAPFLETLIQLLTDAKCDGQWRVVDAVIVALIRFASGVGVENGRGAFGAVAQKHSGFGSCLKSIAPNSTRFLALMLIRMLAPTPEFQSFLCEPLDVERGIEKPPTPERRKRATLFAAILSCLRADCVEENGLIFVIKSSYVAHATPEQSGTLQEAALRVLRTLAFIGWSEYGAAAVAVNALDVLAAVAVEEYVSPLPVAHSKSSTALHQATRLVHALLDEHYDAHLPRLLGARKSQRVIARLAHLSSASGGGRESRMADWLGRILLKVRE</sequence>
<reference evidence="2 3" key="1">
    <citation type="journal article" date="2007" name="Proc. Natl. Acad. Sci. U.S.A.">
        <title>The tiny eukaryote Ostreococcus provides genomic insights into the paradox of plankton speciation.</title>
        <authorList>
            <person name="Palenik B."/>
            <person name="Grimwood J."/>
            <person name="Aerts A."/>
            <person name="Rouze P."/>
            <person name="Salamov A."/>
            <person name="Putnam N."/>
            <person name="Dupont C."/>
            <person name="Jorgensen R."/>
            <person name="Derelle E."/>
            <person name="Rombauts S."/>
            <person name="Zhou K."/>
            <person name="Otillar R."/>
            <person name="Merchant S.S."/>
            <person name="Podell S."/>
            <person name="Gaasterland T."/>
            <person name="Napoli C."/>
            <person name="Gendler K."/>
            <person name="Manuell A."/>
            <person name="Tai V."/>
            <person name="Vallon O."/>
            <person name="Piganeau G."/>
            <person name="Jancek S."/>
            <person name="Heijde M."/>
            <person name="Jabbari K."/>
            <person name="Bowler C."/>
            <person name="Lohr M."/>
            <person name="Robbens S."/>
            <person name="Werner G."/>
            <person name="Dubchak I."/>
            <person name="Pazour G.J."/>
            <person name="Ren Q."/>
            <person name="Paulsen I."/>
            <person name="Delwiche C."/>
            <person name="Schmutz J."/>
            <person name="Rokhsar D."/>
            <person name="Van de Peer Y."/>
            <person name="Moreau H."/>
            <person name="Grigoriev I.V."/>
        </authorList>
    </citation>
    <scope>NUCLEOTIDE SEQUENCE [LARGE SCALE GENOMIC DNA]</scope>
    <source>
        <strain evidence="2 3">CCE9901</strain>
    </source>
</reference>
<gene>
    <name evidence="2" type="ORF">OSTLU_32366</name>
</gene>
<evidence type="ECO:0000256" key="1">
    <source>
        <dbReference type="SAM" id="MobiDB-lite"/>
    </source>
</evidence>
<dbReference type="HOGENOM" id="CLU_407930_0_0_1"/>
<protein>
    <submittedName>
        <fullName evidence="2">Uncharacterized protein</fullName>
    </submittedName>
</protein>
<evidence type="ECO:0000313" key="3">
    <source>
        <dbReference type="Proteomes" id="UP000001568"/>
    </source>
</evidence>
<dbReference type="EMBL" id="CP000586">
    <property type="protein sequence ID" value="ABO96613.1"/>
    <property type="molecule type" value="Genomic_DNA"/>
</dbReference>
<dbReference type="Proteomes" id="UP000001568">
    <property type="component" value="Chromosome 6"/>
</dbReference>